<evidence type="ECO:0000313" key="8">
    <source>
        <dbReference type="Proteomes" id="UP000236728"/>
    </source>
</evidence>
<feature type="transmembrane region" description="Helical" evidence="5">
    <location>
        <begin position="421"/>
        <end position="446"/>
    </location>
</feature>
<dbReference type="PANTHER" id="PTHR30566">
    <property type="entry name" value="YNAI-RELATED MECHANOSENSITIVE ION CHANNEL"/>
    <property type="match status" value="1"/>
</dbReference>
<dbReference type="EMBL" id="FNVA01000001">
    <property type="protein sequence ID" value="SEF76720.1"/>
    <property type="molecule type" value="Genomic_DNA"/>
</dbReference>
<feature type="transmembrane region" description="Helical" evidence="5">
    <location>
        <begin position="396"/>
        <end position="415"/>
    </location>
</feature>
<reference evidence="7 8" key="1">
    <citation type="submission" date="2016-10" db="EMBL/GenBank/DDBJ databases">
        <authorList>
            <person name="de Groot N.N."/>
        </authorList>
    </citation>
    <scope>NUCLEOTIDE SEQUENCE [LARGE SCALE GENOMIC DNA]</scope>
    <source>
        <strain evidence="7 8">DSM 22489</strain>
    </source>
</reference>
<dbReference type="InterPro" id="IPR023408">
    <property type="entry name" value="MscS_beta-dom_sf"/>
</dbReference>
<name>A0A1H5UNX4_9BACT</name>
<protein>
    <submittedName>
        <fullName evidence="7">Small-conductance mechanosensitive channel</fullName>
    </submittedName>
</protein>
<dbReference type="GO" id="GO:0016020">
    <property type="term" value="C:membrane"/>
    <property type="evidence" value="ECO:0007669"/>
    <property type="project" value="UniProtKB-SubCell"/>
</dbReference>
<evidence type="ECO:0000256" key="5">
    <source>
        <dbReference type="SAM" id="Phobius"/>
    </source>
</evidence>
<keyword evidence="8" id="KW-1185">Reference proteome</keyword>
<evidence type="ECO:0000256" key="3">
    <source>
        <dbReference type="ARBA" id="ARBA00022989"/>
    </source>
</evidence>
<dbReference type="SUPFAM" id="SSF50182">
    <property type="entry name" value="Sm-like ribonucleoproteins"/>
    <property type="match status" value="1"/>
</dbReference>
<keyword evidence="3 5" id="KW-1133">Transmembrane helix</keyword>
<dbReference type="Proteomes" id="UP000236728">
    <property type="component" value="Unassembled WGS sequence"/>
</dbReference>
<proteinExistence type="predicted"/>
<dbReference type="GO" id="GO:0008381">
    <property type="term" value="F:mechanosensitive monoatomic ion channel activity"/>
    <property type="evidence" value="ECO:0007669"/>
    <property type="project" value="UniProtKB-ARBA"/>
</dbReference>
<evidence type="ECO:0000313" key="7">
    <source>
        <dbReference type="EMBL" id="SEF76720.1"/>
    </source>
</evidence>
<evidence type="ECO:0000256" key="4">
    <source>
        <dbReference type="ARBA" id="ARBA00023136"/>
    </source>
</evidence>
<keyword evidence="4 5" id="KW-0472">Membrane</keyword>
<accession>A0A1H5UNX4</accession>
<dbReference type="RefSeq" id="WP_235011376.1">
    <property type="nucleotide sequence ID" value="NZ_FNVA01000001.1"/>
</dbReference>
<gene>
    <name evidence="7" type="ORF">SAMN05421819_1114</name>
</gene>
<dbReference type="InterPro" id="IPR010920">
    <property type="entry name" value="LSM_dom_sf"/>
</dbReference>
<dbReference type="Gene3D" id="2.30.30.60">
    <property type="match status" value="1"/>
</dbReference>
<dbReference type="PANTHER" id="PTHR30566:SF5">
    <property type="entry name" value="MECHANOSENSITIVE ION CHANNEL PROTEIN 1, MITOCHONDRIAL-RELATED"/>
    <property type="match status" value="1"/>
</dbReference>
<dbReference type="AlphaFoldDB" id="A0A1H5UNX4"/>
<feature type="transmembrane region" description="Helical" evidence="5">
    <location>
        <begin position="26"/>
        <end position="44"/>
    </location>
</feature>
<dbReference type="InterPro" id="IPR006685">
    <property type="entry name" value="MscS_channel_2nd"/>
</dbReference>
<evidence type="ECO:0000259" key="6">
    <source>
        <dbReference type="Pfam" id="PF00924"/>
    </source>
</evidence>
<feature type="transmembrane region" description="Helical" evidence="5">
    <location>
        <begin position="348"/>
        <end position="375"/>
    </location>
</feature>
<sequence length="619" mass="67460">MAVPSSTPPAPSGTLHPPMLGRVRTTVLLVMLGTLIACLVFSWTTRDAMEHLPFLRNTASGRLASSQNSLVDLRPWQTASALAPLAVSNEEAEFAQDAERLADHEVDQAFASALREATVRVQHSVLTGNALALSQRVSQLQALVKSDKDQVNLFSPSTANPNKSNDGSLVQDTQDDLDIAKAQLGLDTDQLNDAQEDLARASGDDRAQIQSELQEHEAAMKSYDSGQTAGKQVAVLSAKSYATLSALVGAWNSQRSRYGLIQQAQQQAQADVATLTAAHNALQTKANAVSQPGLAPDSADHATRLASIKERGAQRQLLSIYDDRIQTEQQLATVYGKWASQVLLQHRIVMHLILGSLSWIAIIVIVMLLCDALLVRLMAWPNLDRRQMLTLRAVSRLSLQILGVLLVALVVFGSPQQMPTILGLATAGLTVVLQDFILAFFGWFVLMGKHGIHVGDWVEINGVGGEVTEIGLFRTTLLETGNWTDTGHPTGRRVTFINSFAIRGQFFNFSTSGQWMWDELSVSVPAGEDTYSMIEDIHKTVIEATEKDAVIAEQEWKRGSRSDGLGQFTAEATVNVRPSGSGVDVLVRYVTRASERAEMRNRLFQRVLDVLRQPGPSGK</sequence>
<evidence type="ECO:0000256" key="1">
    <source>
        <dbReference type="ARBA" id="ARBA00004370"/>
    </source>
</evidence>
<organism evidence="7 8">
    <name type="scientific">Bryocella elongata</name>
    <dbReference type="NCBI Taxonomy" id="863522"/>
    <lineage>
        <taxon>Bacteria</taxon>
        <taxon>Pseudomonadati</taxon>
        <taxon>Acidobacteriota</taxon>
        <taxon>Terriglobia</taxon>
        <taxon>Terriglobales</taxon>
        <taxon>Acidobacteriaceae</taxon>
        <taxon>Bryocella</taxon>
    </lineage>
</organism>
<comment type="subcellular location">
    <subcellularLocation>
        <location evidence="1">Membrane</location>
    </subcellularLocation>
</comment>
<evidence type="ECO:0000256" key="2">
    <source>
        <dbReference type="ARBA" id="ARBA00022692"/>
    </source>
</evidence>
<keyword evidence="2 5" id="KW-0812">Transmembrane</keyword>
<feature type="domain" description="Mechanosensitive ion channel MscS" evidence="6">
    <location>
        <begin position="437"/>
        <end position="477"/>
    </location>
</feature>
<dbReference type="Pfam" id="PF00924">
    <property type="entry name" value="MS_channel_2nd"/>
    <property type="match status" value="1"/>
</dbReference>